<dbReference type="Gene3D" id="1.20.141.10">
    <property type="entry name" value="Chitosanase, subunit A, domain 1"/>
    <property type="match status" value="1"/>
</dbReference>
<dbReference type="InterPro" id="IPR008565">
    <property type="entry name" value="TtsA-like_GH18_dom"/>
</dbReference>
<proteinExistence type="predicted"/>
<evidence type="ECO:0000259" key="2">
    <source>
        <dbReference type="Pfam" id="PF09374"/>
    </source>
</evidence>
<dbReference type="OrthoDB" id="672438at2"/>
<keyword evidence="4" id="KW-1185">Reference proteome</keyword>
<name>A0A1G9RDL4_9FIRM</name>
<dbReference type="RefSeq" id="WP_089761395.1">
    <property type="nucleotide sequence ID" value="NZ_FNGO01000021.1"/>
</dbReference>
<dbReference type="InterPro" id="IPR018537">
    <property type="entry name" value="Peptidoglycan-bd_3"/>
</dbReference>
<dbReference type="InterPro" id="IPR023346">
    <property type="entry name" value="Lysozyme-like_dom_sf"/>
</dbReference>
<dbReference type="Pfam" id="PF09374">
    <property type="entry name" value="PG_binding_3"/>
    <property type="match status" value="1"/>
</dbReference>
<evidence type="ECO:0000259" key="1">
    <source>
        <dbReference type="Pfam" id="PF05838"/>
    </source>
</evidence>
<sequence>MKFNEAIEIVLKHEGGFSDHPNDTGGATRYGITERVARGAGYEGDMKELPLDTAKDIYRQNYWDRMRLDEIEDGRLRLLLMDTGVNMGVGTAGRILQRAHNLLSEGQITVDGAIGPITLEHINQINRRDNLLYTVEILRGYRYLEIVKNNGSQRVFIHGWFNRLRSVAGRGGELIIKEGEISVDDAIYKLADLLVEKLK</sequence>
<reference evidence="3 4" key="1">
    <citation type="submission" date="2016-10" db="EMBL/GenBank/DDBJ databases">
        <authorList>
            <person name="de Groot N.N."/>
        </authorList>
    </citation>
    <scope>NUCLEOTIDE SEQUENCE [LARGE SCALE GENOMIC DNA]</scope>
    <source>
        <strain evidence="3 4">SLAS-1</strain>
    </source>
</reference>
<dbReference type="Proteomes" id="UP000199476">
    <property type="component" value="Unassembled WGS sequence"/>
</dbReference>
<organism evidence="3 4">
    <name type="scientific">Halarsenatibacter silvermanii</name>
    <dbReference type="NCBI Taxonomy" id="321763"/>
    <lineage>
        <taxon>Bacteria</taxon>
        <taxon>Bacillati</taxon>
        <taxon>Bacillota</taxon>
        <taxon>Clostridia</taxon>
        <taxon>Halanaerobiales</taxon>
        <taxon>Halarsenatibacteraceae</taxon>
        <taxon>Halarsenatibacter</taxon>
    </lineage>
</organism>
<feature type="domain" description="Peptidoglycan binding" evidence="2">
    <location>
        <begin position="93"/>
        <end position="164"/>
    </location>
</feature>
<protein>
    <submittedName>
        <fullName evidence="3">Predicted Peptidoglycan domain-containing protein</fullName>
    </submittedName>
</protein>
<evidence type="ECO:0000313" key="4">
    <source>
        <dbReference type="Proteomes" id="UP000199476"/>
    </source>
</evidence>
<dbReference type="EMBL" id="FNGO01000021">
    <property type="protein sequence ID" value="SDM21409.1"/>
    <property type="molecule type" value="Genomic_DNA"/>
</dbReference>
<dbReference type="Pfam" id="PF05838">
    <property type="entry name" value="Glyco_hydro_108"/>
    <property type="match status" value="1"/>
</dbReference>
<evidence type="ECO:0000313" key="3">
    <source>
        <dbReference type="EMBL" id="SDM21409.1"/>
    </source>
</evidence>
<feature type="domain" description="TtsA-like Glycoside hydrolase family 108" evidence="1">
    <location>
        <begin position="8"/>
        <end position="88"/>
    </location>
</feature>
<dbReference type="AlphaFoldDB" id="A0A1G9RDL4"/>
<dbReference type="STRING" id="321763.SAMN04488692_12149"/>
<gene>
    <name evidence="3" type="ORF">SAMN04488692_12149</name>
</gene>
<dbReference type="CDD" id="cd13926">
    <property type="entry name" value="N-acetylmuramidase_GH108"/>
    <property type="match status" value="1"/>
</dbReference>
<accession>A0A1G9RDL4</accession>
<dbReference type="SUPFAM" id="SSF53955">
    <property type="entry name" value="Lysozyme-like"/>
    <property type="match status" value="1"/>
</dbReference>